<evidence type="ECO:0000313" key="2">
    <source>
        <dbReference type="EMBL" id="KAK1299849.1"/>
    </source>
</evidence>
<evidence type="ECO:0000313" key="3">
    <source>
        <dbReference type="Proteomes" id="UP001180020"/>
    </source>
</evidence>
<evidence type="ECO:0000256" key="1">
    <source>
        <dbReference type="SAM" id="MobiDB-lite"/>
    </source>
</evidence>
<reference evidence="2" key="2">
    <citation type="submission" date="2023-06" db="EMBL/GenBank/DDBJ databases">
        <authorList>
            <person name="Ma L."/>
            <person name="Liu K.-W."/>
            <person name="Li Z."/>
            <person name="Hsiao Y.-Y."/>
            <person name="Qi Y."/>
            <person name="Fu T."/>
            <person name="Tang G."/>
            <person name="Zhang D."/>
            <person name="Sun W.-H."/>
            <person name="Liu D.-K."/>
            <person name="Li Y."/>
            <person name="Chen G.-Z."/>
            <person name="Liu X.-D."/>
            <person name="Liao X.-Y."/>
            <person name="Jiang Y.-T."/>
            <person name="Yu X."/>
            <person name="Hao Y."/>
            <person name="Huang J."/>
            <person name="Zhao X.-W."/>
            <person name="Ke S."/>
            <person name="Chen Y.-Y."/>
            <person name="Wu W.-L."/>
            <person name="Hsu J.-L."/>
            <person name="Lin Y.-F."/>
            <person name="Huang M.-D."/>
            <person name="Li C.-Y."/>
            <person name="Huang L."/>
            <person name="Wang Z.-W."/>
            <person name="Zhao X."/>
            <person name="Zhong W.-Y."/>
            <person name="Peng D.-H."/>
            <person name="Ahmad S."/>
            <person name="Lan S."/>
            <person name="Zhang J.-S."/>
            <person name="Tsai W.-C."/>
            <person name="Van De Peer Y."/>
            <person name="Liu Z.-J."/>
        </authorList>
    </citation>
    <scope>NUCLEOTIDE SEQUENCE</scope>
    <source>
        <strain evidence="2">CP</strain>
        <tissue evidence="2">Leaves</tissue>
    </source>
</reference>
<protein>
    <submittedName>
        <fullName evidence="2">Uncharacterized protein</fullName>
    </submittedName>
</protein>
<feature type="region of interest" description="Disordered" evidence="1">
    <location>
        <begin position="1"/>
        <end position="20"/>
    </location>
</feature>
<dbReference type="AlphaFoldDB" id="A0AAV9DFU6"/>
<gene>
    <name evidence="2" type="ORF">QJS10_CPB13g00549</name>
</gene>
<dbReference type="Proteomes" id="UP001180020">
    <property type="component" value="Unassembled WGS sequence"/>
</dbReference>
<organism evidence="2 3">
    <name type="scientific">Acorus calamus</name>
    <name type="common">Sweet flag</name>
    <dbReference type="NCBI Taxonomy" id="4465"/>
    <lineage>
        <taxon>Eukaryota</taxon>
        <taxon>Viridiplantae</taxon>
        <taxon>Streptophyta</taxon>
        <taxon>Embryophyta</taxon>
        <taxon>Tracheophyta</taxon>
        <taxon>Spermatophyta</taxon>
        <taxon>Magnoliopsida</taxon>
        <taxon>Liliopsida</taxon>
        <taxon>Acoraceae</taxon>
        <taxon>Acorus</taxon>
    </lineage>
</organism>
<dbReference type="EMBL" id="JAUJYO010000013">
    <property type="protein sequence ID" value="KAK1299849.1"/>
    <property type="molecule type" value="Genomic_DNA"/>
</dbReference>
<name>A0AAV9DFU6_ACOCL</name>
<accession>A0AAV9DFU6</accession>
<keyword evidence="3" id="KW-1185">Reference proteome</keyword>
<proteinExistence type="predicted"/>
<sequence>MSVQLGEAEPDIQASDNGVHPSLWRGRRARIDGADLQIHGSVEQGEISCIAKCVGDDGESDLEALMELSQATDPKKLWSPPLITAAITNIASDFMGLLPEKTVLKMSGE</sequence>
<comment type="caution">
    <text evidence="2">The sequence shown here is derived from an EMBL/GenBank/DDBJ whole genome shotgun (WGS) entry which is preliminary data.</text>
</comment>
<reference evidence="2" key="1">
    <citation type="journal article" date="2023" name="Nat. Commun.">
        <title>Diploid and tetraploid genomes of Acorus and the evolution of monocots.</title>
        <authorList>
            <person name="Ma L."/>
            <person name="Liu K.W."/>
            <person name="Li Z."/>
            <person name="Hsiao Y.Y."/>
            <person name="Qi Y."/>
            <person name="Fu T."/>
            <person name="Tang G.D."/>
            <person name="Zhang D."/>
            <person name="Sun W.H."/>
            <person name="Liu D.K."/>
            <person name="Li Y."/>
            <person name="Chen G.Z."/>
            <person name="Liu X.D."/>
            <person name="Liao X.Y."/>
            <person name="Jiang Y.T."/>
            <person name="Yu X."/>
            <person name="Hao Y."/>
            <person name="Huang J."/>
            <person name="Zhao X.W."/>
            <person name="Ke S."/>
            <person name="Chen Y.Y."/>
            <person name="Wu W.L."/>
            <person name="Hsu J.L."/>
            <person name="Lin Y.F."/>
            <person name="Huang M.D."/>
            <person name="Li C.Y."/>
            <person name="Huang L."/>
            <person name="Wang Z.W."/>
            <person name="Zhao X."/>
            <person name="Zhong W.Y."/>
            <person name="Peng D.H."/>
            <person name="Ahmad S."/>
            <person name="Lan S."/>
            <person name="Zhang J.S."/>
            <person name="Tsai W.C."/>
            <person name="Van de Peer Y."/>
            <person name="Liu Z.J."/>
        </authorList>
    </citation>
    <scope>NUCLEOTIDE SEQUENCE</scope>
    <source>
        <strain evidence="2">CP</strain>
    </source>
</reference>